<comment type="catalytic activity">
    <reaction evidence="1">
        <text>ATP + protein L-histidine = ADP + protein N-phospho-L-histidine.</text>
        <dbReference type="EC" id="2.7.13.3"/>
    </reaction>
</comment>
<dbReference type="SUPFAM" id="SSF52172">
    <property type="entry name" value="CheY-like"/>
    <property type="match status" value="1"/>
</dbReference>
<dbReference type="SUPFAM" id="SSF55874">
    <property type="entry name" value="ATPase domain of HSP90 chaperone/DNA topoisomerase II/histidine kinase"/>
    <property type="match status" value="1"/>
</dbReference>
<name>A0A928VWM4_9CYAN</name>
<dbReference type="GO" id="GO:0009927">
    <property type="term" value="F:histidine phosphotransfer kinase activity"/>
    <property type="evidence" value="ECO:0007669"/>
    <property type="project" value="TreeGrafter"/>
</dbReference>
<feature type="region of interest" description="Disordered" evidence="11">
    <location>
        <begin position="1"/>
        <end position="26"/>
    </location>
</feature>
<evidence type="ECO:0000259" key="13">
    <source>
        <dbReference type="PROSITE" id="PS50109"/>
    </source>
</evidence>
<dbReference type="SUPFAM" id="SSF47384">
    <property type="entry name" value="Homodimeric domain of signal transducing histidine kinase"/>
    <property type="match status" value="1"/>
</dbReference>
<dbReference type="Proteomes" id="UP000621799">
    <property type="component" value="Unassembled WGS sequence"/>
</dbReference>
<dbReference type="InterPro" id="IPR001789">
    <property type="entry name" value="Sig_transdc_resp-reg_receiver"/>
</dbReference>
<evidence type="ECO:0000256" key="6">
    <source>
        <dbReference type="ARBA" id="ARBA00022777"/>
    </source>
</evidence>
<dbReference type="Pfam" id="PF02518">
    <property type="entry name" value="HATPase_c"/>
    <property type="match status" value="1"/>
</dbReference>
<proteinExistence type="inferred from homology"/>
<dbReference type="Pfam" id="PF00512">
    <property type="entry name" value="HisKA"/>
    <property type="match status" value="1"/>
</dbReference>
<dbReference type="RefSeq" id="WP_264319784.1">
    <property type="nucleotide sequence ID" value="NZ_JADEXN010000015.1"/>
</dbReference>
<evidence type="ECO:0000313" key="15">
    <source>
        <dbReference type="EMBL" id="MBE9039523.1"/>
    </source>
</evidence>
<dbReference type="Pfam" id="PF01590">
    <property type="entry name" value="GAF"/>
    <property type="match status" value="3"/>
</dbReference>
<evidence type="ECO:0000256" key="5">
    <source>
        <dbReference type="ARBA" id="ARBA00022679"/>
    </source>
</evidence>
<reference evidence="15" key="1">
    <citation type="submission" date="2020-10" db="EMBL/GenBank/DDBJ databases">
        <authorList>
            <person name="Castelo-Branco R."/>
            <person name="Eusebio N."/>
            <person name="Adriana R."/>
            <person name="Vieira A."/>
            <person name="Brugerolle De Fraissinette N."/>
            <person name="Rezende De Castro R."/>
            <person name="Schneider M.P."/>
            <person name="Vasconcelos V."/>
            <person name="Leao P.N."/>
        </authorList>
    </citation>
    <scope>NUCLEOTIDE SEQUENCE</scope>
    <source>
        <strain evidence="15">LEGE 11467</strain>
    </source>
</reference>
<evidence type="ECO:0000256" key="10">
    <source>
        <dbReference type="SAM" id="Coils"/>
    </source>
</evidence>
<dbReference type="GO" id="GO:0005886">
    <property type="term" value="C:plasma membrane"/>
    <property type="evidence" value="ECO:0007669"/>
    <property type="project" value="TreeGrafter"/>
</dbReference>
<dbReference type="Pfam" id="PF00072">
    <property type="entry name" value="Response_reg"/>
    <property type="match status" value="1"/>
</dbReference>
<dbReference type="EMBL" id="JADEXN010000015">
    <property type="protein sequence ID" value="MBE9039523.1"/>
    <property type="molecule type" value="Genomic_DNA"/>
</dbReference>
<evidence type="ECO:0000256" key="3">
    <source>
        <dbReference type="ARBA" id="ARBA00012438"/>
    </source>
</evidence>
<keyword evidence="6" id="KW-0418">Kinase</keyword>
<feature type="domain" description="Histidine kinase" evidence="13">
    <location>
        <begin position="636"/>
        <end position="869"/>
    </location>
</feature>
<dbReference type="PROSITE" id="PS50109">
    <property type="entry name" value="HIS_KIN"/>
    <property type="match status" value="1"/>
</dbReference>
<comment type="similarity">
    <text evidence="2">In the N-terminal section; belongs to the phytochrome family.</text>
</comment>
<feature type="domain" description="Response regulatory" evidence="14">
    <location>
        <begin position="895"/>
        <end position="1011"/>
    </location>
</feature>
<dbReference type="CDD" id="cd16922">
    <property type="entry name" value="HATPase_EvgS-ArcB-TorS-like"/>
    <property type="match status" value="1"/>
</dbReference>
<dbReference type="InterPro" id="IPR003661">
    <property type="entry name" value="HisK_dim/P_dom"/>
</dbReference>
<evidence type="ECO:0000259" key="14">
    <source>
        <dbReference type="PROSITE" id="PS50110"/>
    </source>
</evidence>
<dbReference type="Gene3D" id="1.10.287.130">
    <property type="match status" value="1"/>
</dbReference>
<dbReference type="CDD" id="cd00082">
    <property type="entry name" value="HisKA"/>
    <property type="match status" value="1"/>
</dbReference>
<gene>
    <name evidence="15" type="ORF">IQ235_01770</name>
</gene>
<evidence type="ECO:0000256" key="4">
    <source>
        <dbReference type="ARBA" id="ARBA00022553"/>
    </source>
</evidence>
<dbReference type="InterPro" id="IPR016132">
    <property type="entry name" value="Phyto_chromo_attachment"/>
</dbReference>
<dbReference type="InterPro" id="IPR003594">
    <property type="entry name" value="HATPase_dom"/>
</dbReference>
<keyword evidence="7" id="KW-0902">Two-component regulatory system</keyword>
<dbReference type="GO" id="GO:0000155">
    <property type="term" value="F:phosphorelay sensor kinase activity"/>
    <property type="evidence" value="ECO:0007669"/>
    <property type="project" value="InterPro"/>
</dbReference>
<evidence type="ECO:0000256" key="1">
    <source>
        <dbReference type="ARBA" id="ARBA00000085"/>
    </source>
</evidence>
<sequence>MSDRSHNPDRETHSQPQEKRANLRDSIYRRSSDIPSEIFQVDWQKMLLAVVTKIRESLDLESILKSTATEVRQLLNADRVGMYRFDAGSDFSSGQLVSEDVVSPYTSALASPVRDRCFGEKQAVHYQKGRIWACSDIYTHGLRACHLELLDRFEVRANLVVPLLKGKDLWGLLCIHQCSKPRQWLDNEIEFVSQIAIHLGVALQQAEFVAQLQQQSDCLAQAVTQAVKREKAIAAIIYKIRSSLDLSTIFRTTTEEVRQLVKADRVAIYRFNPDWSGQFLVESVGAGWQLLVPKQHEYREIGENISQCSIKNFARAQVTDTYLQETEGENFLRGEVFRICNDIYASEFSDCYIEALEKYQARAYAIVAICKGKSLWGLLATYQNSGFRQWEETEINFLVQISAQLGVAIQQAQLLAQTQQDKAQLQTALTAQLEKRAEDLAREAERERALAETIEKIRRSLDIDTIFKTTTDEVRQILNCDRVAVYRFFPDWNGEFVFESVTDDWIPLVQANIKTVWRDTYLQETRGGRYRDREHFCVDDIYEVGHSECHLKILETFQIRAYAIAPVFVGETLWGLLAAYQNTGPRHWEQREIGLLAQVGNQLGVAVQQSQLLAQLQEAKERADSANRAKSDFLANVSHELRTPLNAILGFTQLLARDSSLHQGHQAYLSIIGRSGEHLLALLNDVLEMSKIEAGRVVLNEDSFNLHRFLNSLEEMLQLKAESKGLQLIFEIDDKVPESVRADESKLRQVLINLLGNGIKFTQVGRVSLRVKATHRPSLPKNSPEDLPRSEVSIIRFEVEDTGLGVAPEEFENLFKAFVQTETGRKSQEGTGLGLPISQKFVRLMGGKITVKSVVGRGTIFEFELPVKLAQTAEIPTQQLRGKALGLVPDGSPPRILIVDDKWESRLILLNMLSSRGFEIREAENGKEAIEIWESWQPELIWMDMRMPIMDGYEATRQIRSRETDRQTVIIALTANVLDKQRALLIEAGCNDFVSKPFQESVILDKIAEHLEVRYVYQKSVPASGAASETQTPLDAIALQMSQMTAEWVSLLEAAALSAREKRLFELIEQIPPDLEELARALTQMVDSLGFDRIVDLTESARHE</sequence>
<dbReference type="PRINTS" id="PR00344">
    <property type="entry name" value="BCTRLSENSOR"/>
</dbReference>
<dbReference type="Gene3D" id="3.30.565.10">
    <property type="entry name" value="Histidine kinase-like ATPase, C-terminal domain"/>
    <property type="match status" value="1"/>
</dbReference>
<keyword evidence="16" id="KW-1185">Reference proteome</keyword>
<dbReference type="Gene3D" id="3.40.50.2300">
    <property type="match status" value="1"/>
</dbReference>
<dbReference type="PROSITE" id="PS50110">
    <property type="entry name" value="RESPONSE_REGULATORY"/>
    <property type="match status" value="1"/>
</dbReference>
<dbReference type="SMART" id="SM00387">
    <property type="entry name" value="HATPase_c"/>
    <property type="match status" value="1"/>
</dbReference>
<feature type="coiled-coil region" evidence="10">
    <location>
        <begin position="415"/>
        <end position="457"/>
    </location>
</feature>
<feature type="domain" description="Phytochrome chromophore attachment site" evidence="12">
    <location>
        <begin position="462"/>
        <end position="602"/>
    </location>
</feature>
<feature type="coiled-coil region" evidence="10">
    <location>
        <begin position="609"/>
        <end position="636"/>
    </location>
</feature>
<keyword evidence="10" id="KW-0175">Coiled coil</keyword>
<dbReference type="FunFam" id="3.30.565.10:FF:000010">
    <property type="entry name" value="Sensor histidine kinase RcsC"/>
    <property type="match status" value="1"/>
</dbReference>
<protein>
    <recommendedName>
        <fullName evidence="8">Circadian input-output histidine kinase CikA</fullName>
        <ecNumber evidence="3">2.7.13.3</ecNumber>
    </recommendedName>
</protein>
<evidence type="ECO:0000313" key="16">
    <source>
        <dbReference type="Proteomes" id="UP000621799"/>
    </source>
</evidence>
<feature type="domain" description="Phytochrome chromophore attachment site" evidence="12">
    <location>
        <begin position="59"/>
        <end position="198"/>
    </location>
</feature>
<dbReference type="CDD" id="cd17546">
    <property type="entry name" value="REC_hyHK_CKI1_RcsC-like"/>
    <property type="match status" value="1"/>
</dbReference>
<dbReference type="PANTHER" id="PTHR43047:SF72">
    <property type="entry name" value="OSMOSENSING HISTIDINE PROTEIN KINASE SLN1"/>
    <property type="match status" value="1"/>
</dbReference>
<keyword evidence="4 9" id="KW-0597">Phosphoprotein</keyword>
<dbReference type="InterPro" id="IPR011006">
    <property type="entry name" value="CheY-like_superfamily"/>
</dbReference>
<dbReference type="EC" id="2.7.13.3" evidence="3"/>
<evidence type="ECO:0000256" key="2">
    <source>
        <dbReference type="ARBA" id="ARBA00006402"/>
    </source>
</evidence>
<evidence type="ECO:0000259" key="12">
    <source>
        <dbReference type="PROSITE" id="PS50046"/>
    </source>
</evidence>
<dbReference type="SMART" id="SM00065">
    <property type="entry name" value="GAF"/>
    <property type="match status" value="3"/>
</dbReference>
<keyword evidence="5" id="KW-0808">Transferase</keyword>
<dbReference type="AlphaFoldDB" id="A0A928VWM4"/>
<feature type="domain" description="Phytochrome chromophore attachment site" evidence="12">
    <location>
        <begin position="245"/>
        <end position="404"/>
    </location>
</feature>
<feature type="modified residue" description="4-aspartylphosphate" evidence="9">
    <location>
        <position position="944"/>
    </location>
</feature>
<evidence type="ECO:0000256" key="9">
    <source>
        <dbReference type="PROSITE-ProRule" id="PRU00169"/>
    </source>
</evidence>
<dbReference type="InterPro" id="IPR005467">
    <property type="entry name" value="His_kinase_dom"/>
</dbReference>
<dbReference type="InterPro" id="IPR036097">
    <property type="entry name" value="HisK_dim/P_sf"/>
</dbReference>
<dbReference type="InterPro" id="IPR036890">
    <property type="entry name" value="HATPase_C_sf"/>
</dbReference>
<dbReference type="PANTHER" id="PTHR43047">
    <property type="entry name" value="TWO-COMPONENT HISTIDINE PROTEIN KINASE"/>
    <property type="match status" value="1"/>
</dbReference>
<dbReference type="PROSITE" id="PS50046">
    <property type="entry name" value="PHYTOCHROME_2"/>
    <property type="match status" value="3"/>
</dbReference>
<evidence type="ECO:0000256" key="11">
    <source>
        <dbReference type="SAM" id="MobiDB-lite"/>
    </source>
</evidence>
<organism evidence="15 16">
    <name type="scientific">Zarconia navalis LEGE 11467</name>
    <dbReference type="NCBI Taxonomy" id="1828826"/>
    <lineage>
        <taxon>Bacteria</taxon>
        <taxon>Bacillati</taxon>
        <taxon>Cyanobacteriota</taxon>
        <taxon>Cyanophyceae</taxon>
        <taxon>Oscillatoriophycideae</taxon>
        <taxon>Oscillatoriales</taxon>
        <taxon>Oscillatoriales incertae sedis</taxon>
        <taxon>Zarconia</taxon>
        <taxon>Zarconia navalis</taxon>
    </lineage>
</organism>
<dbReference type="SMART" id="SM00388">
    <property type="entry name" value="HisKA"/>
    <property type="match status" value="1"/>
</dbReference>
<dbReference type="InterPro" id="IPR029016">
    <property type="entry name" value="GAF-like_dom_sf"/>
</dbReference>
<dbReference type="InterPro" id="IPR004358">
    <property type="entry name" value="Sig_transdc_His_kin-like_C"/>
</dbReference>
<dbReference type="InterPro" id="IPR003018">
    <property type="entry name" value="GAF"/>
</dbReference>
<dbReference type="SUPFAM" id="SSF55781">
    <property type="entry name" value="GAF domain-like"/>
    <property type="match status" value="3"/>
</dbReference>
<dbReference type="Gene3D" id="3.30.450.40">
    <property type="match status" value="3"/>
</dbReference>
<comment type="caution">
    <text evidence="15">The sequence shown here is derived from an EMBL/GenBank/DDBJ whole genome shotgun (WGS) entry which is preliminary data.</text>
</comment>
<evidence type="ECO:0000256" key="8">
    <source>
        <dbReference type="ARBA" id="ARBA00074306"/>
    </source>
</evidence>
<dbReference type="SMART" id="SM00448">
    <property type="entry name" value="REC"/>
    <property type="match status" value="1"/>
</dbReference>
<accession>A0A928VWM4</accession>
<evidence type="ECO:0000256" key="7">
    <source>
        <dbReference type="ARBA" id="ARBA00023012"/>
    </source>
</evidence>